<dbReference type="AlphaFoldDB" id="A0A834XEQ2"/>
<accession>A0A834XEQ2</accession>
<feature type="region of interest" description="Disordered" evidence="1">
    <location>
        <begin position="1"/>
        <end position="26"/>
    </location>
</feature>
<dbReference type="OrthoDB" id="410307at2759"/>
<name>A0A834XEQ2_9FABA</name>
<evidence type="ECO:0000313" key="2">
    <source>
        <dbReference type="EMBL" id="KAF7842631.1"/>
    </source>
</evidence>
<comment type="caution">
    <text evidence="2">The sequence shown here is derived from an EMBL/GenBank/DDBJ whole genome shotgun (WGS) entry which is preliminary data.</text>
</comment>
<feature type="compositionally biased region" description="Low complexity" evidence="1">
    <location>
        <begin position="164"/>
        <end position="175"/>
    </location>
</feature>
<evidence type="ECO:0000313" key="3">
    <source>
        <dbReference type="Proteomes" id="UP000634136"/>
    </source>
</evidence>
<feature type="compositionally biased region" description="Basic residues" evidence="1">
    <location>
        <begin position="1"/>
        <end position="14"/>
    </location>
</feature>
<organism evidence="2 3">
    <name type="scientific">Senna tora</name>
    <dbReference type="NCBI Taxonomy" id="362788"/>
    <lineage>
        <taxon>Eukaryota</taxon>
        <taxon>Viridiplantae</taxon>
        <taxon>Streptophyta</taxon>
        <taxon>Embryophyta</taxon>
        <taxon>Tracheophyta</taxon>
        <taxon>Spermatophyta</taxon>
        <taxon>Magnoliopsida</taxon>
        <taxon>eudicotyledons</taxon>
        <taxon>Gunneridae</taxon>
        <taxon>Pentapetalae</taxon>
        <taxon>rosids</taxon>
        <taxon>fabids</taxon>
        <taxon>Fabales</taxon>
        <taxon>Fabaceae</taxon>
        <taxon>Caesalpinioideae</taxon>
        <taxon>Cassia clade</taxon>
        <taxon>Senna</taxon>
    </lineage>
</organism>
<dbReference type="EMBL" id="JAAIUW010000002">
    <property type="protein sequence ID" value="KAF7842631.1"/>
    <property type="molecule type" value="Genomic_DNA"/>
</dbReference>
<feature type="region of interest" description="Disordered" evidence="1">
    <location>
        <begin position="155"/>
        <end position="255"/>
    </location>
</feature>
<keyword evidence="3" id="KW-1185">Reference proteome</keyword>
<feature type="compositionally biased region" description="Polar residues" evidence="1">
    <location>
        <begin position="191"/>
        <end position="200"/>
    </location>
</feature>
<evidence type="ECO:0000256" key="1">
    <source>
        <dbReference type="SAM" id="MobiDB-lite"/>
    </source>
</evidence>
<protein>
    <submittedName>
        <fullName evidence="2">mRNA decay activator protein ZFP36L2-like</fullName>
    </submittedName>
</protein>
<dbReference type="Proteomes" id="UP000634136">
    <property type="component" value="Unassembled WGS sequence"/>
</dbReference>
<sequence length="302" mass="32800">MEKSRGNSKIKIPKVKASNENTSPMKVEMEDQLLIGRGRYHQSMTLSPSFQSFAENFDISSPLVRYSRTGSPISGKVSSSGESYTSPTFGSSKYRSAIVQQYNSNSSGNSSFGSRGRLSISPLSSIENLEMMPPPLYGTPVKDDEEVLVMDDIQVRPTSGGKSGRSSSSSSSSSGEEQRPIRHSRMHRSEVQASKSSSSIGPCPYGPRGRTPHQFQATVGSEDAVTTSQPASPVKLERDHALASSSNNIDWSPLDDNIEVGLPHGSTDNPPSREEVDAYINGILYKPPTKKRMKAFVELCSE</sequence>
<gene>
    <name evidence="2" type="ORF">G2W53_004929</name>
</gene>
<reference evidence="2" key="1">
    <citation type="submission" date="2020-09" db="EMBL/GenBank/DDBJ databases">
        <title>Genome-Enabled Discovery of Anthraquinone Biosynthesis in Senna tora.</title>
        <authorList>
            <person name="Kang S.-H."/>
            <person name="Pandey R.P."/>
            <person name="Lee C.-M."/>
            <person name="Sim J.-S."/>
            <person name="Jeong J.-T."/>
            <person name="Choi B.-S."/>
            <person name="Jung M."/>
            <person name="Ginzburg D."/>
            <person name="Zhao K."/>
            <person name="Won S.Y."/>
            <person name="Oh T.-J."/>
            <person name="Yu Y."/>
            <person name="Kim N.-H."/>
            <person name="Lee O.R."/>
            <person name="Lee T.-H."/>
            <person name="Bashyal P."/>
            <person name="Kim T.-S."/>
            <person name="Lee W.-H."/>
            <person name="Kawkins C."/>
            <person name="Kim C.-K."/>
            <person name="Kim J.S."/>
            <person name="Ahn B.O."/>
            <person name="Rhee S.Y."/>
            <person name="Sohng J.K."/>
        </authorList>
    </citation>
    <scope>NUCLEOTIDE SEQUENCE</scope>
    <source>
        <tissue evidence="2">Leaf</tissue>
    </source>
</reference>
<feature type="compositionally biased region" description="Polar residues" evidence="1">
    <location>
        <begin position="213"/>
        <end position="231"/>
    </location>
</feature>
<proteinExistence type="predicted"/>